<dbReference type="Proteomes" id="UP001139157">
    <property type="component" value="Unassembled WGS sequence"/>
</dbReference>
<evidence type="ECO:0000313" key="1">
    <source>
        <dbReference type="EMBL" id="MCM6776368.1"/>
    </source>
</evidence>
<dbReference type="PANTHER" id="PTHR41368">
    <property type="entry name" value="PROTEIN YGHO"/>
    <property type="match status" value="1"/>
</dbReference>
<dbReference type="EMBL" id="JAMRXG010000010">
    <property type="protein sequence ID" value="MCM6776368.1"/>
    <property type="molecule type" value="Genomic_DNA"/>
</dbReference>
<accession>A0A9X2EDS1</accession>
<protein>
    <recommendedName>
        <fullName evidence="3">N-acetyltransferase domain-containing protein</fullName>
    </recommendedName>
</protein>
<proteinExistence type="predicted"/>
<comment type="caution">
    <text evidence="1">The sequence shown here is derived from an EMBL/GenBank/DDBJ whole genome shotgun (WGS) entry which is preliminary data.</text>
</comment>
<evidence type="ECO:0000313" key="2">
    <source>
        <dbReference type="Proteomes" id="UP001139157"/>
    </source>
</evidence>
<sequence length="368" mass="42521">MSPASWAAVPARLYAHSPAWVQPIRSDALALLKSKQHPFRRQAWFEHFVLMDDDRAVGRVVATVHRSYIERHGENIGYFGFLDAPVERRYFEPLLRTAEDWLANRGMDVVAGPYNYWSGQEMGLLTKGFDARPTVFQTWNPPGYRELLEELGYRKRADLTSYRISRETIRQLMSRLQRLGARITDGRAADLTVRRMRGSAVVEDLELVRLLFNRTFADNHEIVAYDRETWEFLVHPIRKLLDPDLVLFVQRGDEPLGMIFMAPDLNRIIAALDGRLRLWDYPKVVRARRSIDTAVVLVLGVVPEAPPGTAARLLWEAAEILLNSKYTSLETTWVHESNRSFDRGLRAFGDSRDHKHWVLMEKDLVRTP</sequence>
<gene>
    <name evidence="1" type="ORF">NDR86_23050</name>
</gene>
<dbReference type="RefSeq" id="WP_251914673.1">
    <property type="nucleotide sequence ID" value="NZ_JAMRXG010000010.1"/>
</dbReference>
<dbReference type="PANTHER" id="PTHR41368:SF1">
    <property type="entry name" value="PROTEIN YGHO"/>
    <property type="match status" value="1"/>
</dbReference>
<dbReference type="InterPro" id="IPR039968">
    <property type="entry name" value="BcerS-like"/>
</dbReference>
<dbReference type="AlphaFoldDB" id="A0A9X2EDS1"/>
<reference evidence="1" key="1">
    <citation type="submission" date="2022-06" db="EMBL/GenBank/DDBJ databases">
        <title>Novel species in genus nocardia.</title>
        <authorList>
            <person name="Li F."/>
        </authorList>
    </citation>
    <scope>NUCLEOTIDE SEQUENCE</scope>
    <source>
        <strain evidence="1">CDC141</strain>
    </source>
</reference>
<dbReference type="InterPro" id="IPR016181">
    <property type="entry name" value="Acyl_CoA_acyltransferase"/>
</dbReference>
<keyword evidence="2" id="KW-1185">Reference proteome</keyword>
<dbReference type="Gene3D" id="3.40.630.30">
    <property type="match status" value="1"/>
</dbReference>
<organism evidence="1 2">
    <name type="scientific">Nocardia pulmonis</name>
    <dbReference type="NCBI Taxonomy" id="2951408"/>
    <lineage>
        <taxon>Bacteria</taxon>
        <taxon>Bacillati</taxon>
        <taxon>Actinomycetota</taxon>
        <taxon>Actinomycetes</taxon>
        <taxon>Mycobacteriales</taxon>
        <taxon>Nocardiaceae</taxon>
        <taxon>Nocardia</taxon>
    </lineage>
</organism>
<evidence type="ECO:0008006" key="3">
    <source>
        <dbReference type="Google" id="ProtNLM"/>
    </source>
</evidence>
<name>A0A9X2EDS1_9NOCA</name>
<dbReference type="SUPFAM" id="SSF55729">
    <property type="entry name" value="Acyl-CoA N-acyltransferases (Nat)"/>
    <property type="match status" value="1"/>
</dbReference>